<dbReference type="HOGENOM" id="CLU_1677007_0_0_11"/>
<evidence type="ECO:0008006" key="4">
    <source>
        <dbReference type="Google" id="ProtNLM"/>
    </source>
</evidence>
<dbReference type="STRING" id="471852.Tcur_1176"/>
<organism evidence="2 3">
    <name type="scientific">Thermomonospora curvata (strain ATCC 19995 / DSM 43183 / JCM 3096 / KCTC 9072 / NBRC 15933 / NCIMB 10081 / Henssen B9)</name>
    <dbReference type="NCBI Taxonomy" id="471852"/>
    <lineage>
        <taxon>Bacteria</taxon>
        <taxon>Bacillati</taxon>
        <taxon>Actinomycetota</taxon>
        <taxon>Actinomycetes</taxon>
        <taxon>Streptosporangiales</taxon>
        <taxon>Thermomonosporaceae</taxon>
        <taxon>Thermomonospora</taxon>
    </lineage>
</organism>
<dbReference type="RefSeq" id="WP_012851543.1">
    <property type="nucleotide sequence ID" value="NC_013510.1"/>
</dbReference>
<evidence type="ECO:0000313" key="3">
    <source>
        <dbReference type="Proteomes" id="UP000001918"/>
    </source>
</evidence>
<gene>
    <name evidence="2" type="ordered locus">Tcur_1176</name>
</gene>
<dbReference type="AlphaFoldDB" id="D1A8R4"/>
<name>D1A8R4_THECD</name>
<accession>D1A8R4</accession>
<dbReference type="Proteomes" id="UP000001918">
    <property type="component" value="Chromosome"/>
</dbReference>
<evidence type="ECO:0000256" key="1">
    <source>
        <dbReference type="SAM" id="MobiDB-lite"/>
    </source>
</evidence>
<sequence length="157" mass="16892">MLVVLALAALAVLVAVVVLATGRGGELARTHPDHPPLHMPSGRRLTGADVATLHLPHGLWGYQVDVTDEALRRLACALNERDARLAALEAELAELKRRHGHVEEPASWGDAGPAWTGPRMPPWGEPPARRRDGTAEDGGPAHGHPNDPPQTLRKEEQ</sequence>
<dbReference type="EMBL" id="CP001738">
    <property type="protein sequence ID" value="ACY96759.1"/>
    <property type="molecule type" value="Genomic_DNA"/>
</dbReference>
<reference evidence="2 3" key="1">
    <citation type="journal article" date="2011" name="Stand. Genomic Sci.">
        <title>Complete genome sequence of Thermomonospora curvata type strain (B9).</title>
        <authorList>
            <person name="Chertkov O."/>
            <person name="Sikorski J."/>
            <person name="Nolan M."/>
            <person name="Lapidus A."/>
            <person name="Lucas S."/>
            <person name="Del Rio T.G."/>
            <person name="Tice H."/>
            <person name="Cheng J.F."/>
            <person name="Goodwin L."/>
            <person name="Pitluck S."/>
            <person name="Liolios K."/>
            <person name="Ivanova N."/>
            <person name="Mavromatis K."/>
            <person name="Mikhailova N."/>
            <person name="Ovchinnikova G."/>
            <person name="Pati A."/>
            <person name="Chen A."/>
            <person name="Palaniappan K."/>
            <person name="Djao O.D."/>
            <person name="Land M."/>
            <person name="Hauser L."/>
            <person name="Chang Y.J."/>
            <person name="Jeffries C.D."/>
            <person name="Brettin T."/>
            <person name="Han C."/>
            <person name="Detter J.C."/>
            <person name="Rohde M."/>
            <person name="Goker M."/>
            <person name="Woyke T."/>
            <person name="Bristow J."/>
            <person name="Eisen J.A."/>
            <person name="Markowitz V."/>
            <person name="Hugenholtz P."/>
            <person name="Klenk H.P."/>
            <person name="Kyrpides N.C."/>
        </authorList>
    </citation>
    <scope>NUCLEOTIDE SEQUENCE [LARGE SCALE GENOMIC DNA]</scope>
    <source>
        <strain evidence="3">ATCC 19995 / DSM 43183 / JCM 3096 / KCTC 9072 / NBRC 15933 / NCIMB 10081 / Henssen B9</strain>
    </source>
</reference>
<keyword evidence="3" id="KW-1185">Reference proteome</keyword>
<dbReference type="KEGG" id="tcu:Tcur_1176"/>
<proteinExistence type="predicted"/>
<evidence type="ECO:0000313" key="2">
    <source>
        <dbReference type="EMBL" id="ACY96759.1"/>
    </source>
</evidence>
<protein>
    <recommendedName>
        <fullName evidence="4">DivIVA domain-containing protein</fullName>
    </recommendedName>
</protein>
<dbReference type="eggNOG" id="ENOG5033AAR">
    <property type="taxonomic scope" value="Bacteria"/>
</dbReference>
<dbReference type="OrthoDB" id="3541471at2"/>
<feature type="region of interest" description="Disordered" evidence="1">
    <location>
        <begin position="97"/>
        <end position="157"/>
    </location>
</feature>